<evidence type="ECO:0000313" key="12">
    <source>
        <dbReference type="Proteomes" id="UP001596250"/>
    </source>
</evidence>
<dbReference type="PANTHER" id="PTHR42713:SF3">
    <property type="entry name" value="TRANSCRIPTIONAL REGULATORY PROTEIN HPTR"/>
    <property type="match status" value="1"/>
</dbReference>
<dbReference type="SUPFAM" id="SSF52172">
    <property type="entry name" value="CheY-like"/>
    <property type="match status" value="1"/>
</dbReference>
<comment type="caution">
    <text evidence="11">The sequence shown here is derived from an EMBL/GenBank/DDBJ whole genome shotgun (WGS) entry which is preliminary data.</text>
</comment>
<dbReference type="PANTHER" id="PTHR42713">
    <property type="entry name" value="HISTIDINE KINASE-RELATED"/>
    <property type="match status" value="1"/>
</dbReference>
<feature type="modified residue" description="4-aspartylphosphate" evidence="8">
    <location>
        <position position="55"/>
    </location>
</feature>
<evidence type="ECO:0000313" key="11">
    <source>
        <dbReference type="EMBL" id="MFC5987321.1"/>
    </source>
</evidence>
<dbReference type="SMART" id="SM00448">
    <property type="entry name" value="REC"/>
    <property type="match status" value="1"/>
</dbReference>
<evidence type="ECO:0000256" key="5">
    <source>
        <dbReference type="ARBA" id="ARBA00023015"/>
    </source>
</evidence>
<sequence length="526" mass="61316">MYKVLLVDDERIILEGIANVIEWEAHGTTLAGKAVDGKEAFEFIRQSPPDIVITDIRMPEMNGIELIERTMELYPQTIFIILSGHEEFSWAQNAMKHGVRHYLLKPCNEKQIMDVIEEAVSELRERARREHFILENKESLSKVLPQIKEQFLKEALTNKTYGPREWDYYGELFQLDMHLLTLRLLLFEIEGEHEFEHLFALHNITLELSQKSGVNVYLNTTLSERLVLLVEDGPLEKFLDMFRSIKRIYQQYYRLDVTVAVSSSGSMKQMRQMYHETLECLSYRFYLGEGSVITPSDVLISKPLEEEITVDHDRLALAVRSGNQEETSRIVNETIGKLKSSKADVSMVQSYVIELFLIIVRQAPQNLLDENLRKLFYSNASYATLDQAEKFILQTAQQITQIFFDSNLQSQSRIVRQVIQYVEEHIQDESLSLSKLAHEIFYLNVDYLGKLFRKETGEKFSNYLVQVRMEKAKQFIESSEHCKMQDVAAKVGYGTNPQYFSQVFKRYTGFTPSEFKRLSVRQDFNH</sequence>
<dbReference type="Gene3D" id="1.10.10.60">
    <property type="entry name" value="Homeodomain-like"/>
    <property type="match status" value="2"/>
</dbReference>
<evidence type="ECO:0000256" key="7">
    <source>
        <dbReference type="ARBA" id="ARBA00023163"/>
    </source>
</evidence>
<dbReference type="InterPro" id="IPR051552">
    <property type="entry name" value="HptR"/>
</dbReference>
<gene>
    <name evidence="11" type="ORF">ACFPXP_12990</name>
</gene>
<keyword evidence="6" id="KW-0238">DNA-binding</keyword>
<feature type="domain" description="HTH araC/xylS-type" evidence="9">
    <location>
        <begin position="416"/>
        <end position="518"/>
    </location>
</feature>
<dbReference type="SUPFAM" id="SSF46689">
    <property type="entry name" value="Homeodomain-like"/>
    <property type="match status" value="1"/>
</dbReference>
<dbReference type="Proteomes" id="UP001596250">
    <property type="component" value="Unassembled WGS sequence"/>
</dbReference>
<evidence type="ECO:0000259" key="10">
    <source>
        <dbReference type="PROSITE" id="PS50110"/>
    </source>
</evidence>
<comment type="subcellular location">
    <subcellularLocation>
        <location evidence="1">Cytoplasm</location>
    </subcellularLocation>
</comment>
<dbReference type="PROSITE" id="PS50110">
    <property type="entry name" value="RESPONSE_REGULATORY"/>
    <property type="match status" value="1"/>
</dbReference>
<keyword evidence="5" id="KW-0805">Transcription regulation</keyword>
<keyword evidence="12" id="KW-1185">Reference proteome</keyword>
<dbReference type="RefSeq" id="WP_379894680.1">
    <property type="nucleotide sequence ID" value="NZ_CBCSCT010000045.1"/>
</dbReference>
<dbReference type="CDD" id="cd17536">
    <property type="entry name" value="REC_YesN-like"/>
    <property type="match status" value="1"/>
</dbReference>
<reference evidence="12" key="1">
    <citation type="journal article" date="2019" name="Int. J. Syst. Evol. Microbiol.">
        <title>The Global Catalogue of Microorganisms (GCM) 10K type strain sequencing project: providing services to taxonomists for standard genome sequencing and annotation.</title>
        <authorList>
            <consortium name="The Broad Institute Genomics Platform"/>
            <consortium name="The Broad Institute Genome Sequencing Center for Infectious Disease"/>
            <person name="Wu L."/>
            <person name="Ma J."/>
        </authorList>
    </citation>
    <scope>NUCLEOTIDE SEQUENCE [LARGE SCALE GENOMIC DNA]</scope>
    <source>
        <strain evidence="12">CCM 8749</strain>
    </source>
</reference>
<proteinExistence type="predicted"/>
<dbReference type="PROSITE" id="PS01124">
    <property type="entry name" value="HTH_ARAC_FAMILY_2"/>
    <property type="match status" value="1"/>
</dbReference>
<dbReference type="InterPro" id="IPR009057">
    <property type="entry name" value="Homeodomain-like_sf"/>
</dbReference>
<dbReference type="InterPro" id="IPR001789">
    <property type="entry name" value="Sig_transdc_resp-reg_receiver"/>
</dbReference>
<keyword evidence="3 8" id="KW-0597">Phosphoprotein</keyword>
<dbReference type="Pfam" id="PF12833">
    <property type="entry name" value="HTH_18"/>
    <property type="match status" value="1"/>
</dbReference>
<name>A0ABW1IQI0_9BACL</name>
<accession>A0ABW1IQI0</accession>
<evidence type="ECO:0000256" key="4">
    <source>
        <dbReference type="ARBA" id="ARBA00023012"/>
    </source>
</evidence>
<dbReference type="EMBL" id="JBHSQV010000159">
    <property type="protein sequence ID" value="MFC5987321.1"/>
    <property type="molecule type" value="Genomic_DNA"/>
</dbReference>
<feature type="domain" description="Response regulatory" evidence="10">
    <location>
        <begin position="3"/>
        <end position="120"/>
    </location>
</feature>
<evidence type="ECO:0000256" key="2">
    <source>
        <dbReference type="ARBA" id="ARBA00022490"/>
    </source>
</evidence>
<evidence type="ECO:0000256" key="3">
    <source>
        <dbReference type="ARBA" id="ARBA00022553"/>
    </source>
</evidence>
<evidence type="ECO:0000259" key="9">
    <source>
        <dbReference type="PROSITE" id="PS01124"/>
    </source>
</evidence>
<dbReference type="InterPro" id="IPR011006">
    <property type="entry name" value="CheY-like_superfamily"/>
</dbReference>
<keyword evidence="7" id="KW-0804">Transcription</keyword>
<protein>
    <submittedName>
        <fullName evidence="11">Response regulator</fullName>
    </submittedName>
</protein>
<evidence type="ECO:0000256" key="1">
    <source>
        <dbReference type="ARBA" id="ARBA00004496"/>
    </source>
</evidence>
<keyword evidence="2" id="KW-0963">Cytoplasm</keyword>
<keyword evidence="4" id="KW-0902">Two-component regulatory system</keyword>
<dbReference type="Gene3D" id="3.40.50.2300">
    <property type="match status" value="1"/>
</dbReference>
<evidence type="ECO:0000256" key="8">
    <source>
        <dbReference type="PROSITE-ProRule" id="PRU00169"/>
    </source>
</evidence>
<evidence type="ECO:0000256" key="6">
    <source>
        <dbReference type="ARBA" id="ARBA00023125"/>
    </source>
</evidence>
<dbReference type="SMART" id="SM00342">
    <property type="entry name" value="HTH_ARAC"/>
    <property type="match status" value="1"/>
</dbReference>
<dbReference type="InterPro" id="IPR018060">
    <property type="entry name" value="HTH_AraC"/>
</dbReference>
<organism evidence="11 12">
    <name type="scientific">Marinicrinis lubricantis</name>
    <dbReference type="NCBI Taxonomy" id="2086470"/>
    <lineage>
        <taxon>Bacteria</taxon>
        <taxon>Bacillati</taxon>
        <taxon>Bacillota</taxon>
        <taxon>Bacilli</taxon>
        <taxon>Bacillales</taxon>
        <taxon>Paenibacillaceae</taxon>
    </lineage>
</organism>
<dbReference type="Pfam" id="PF00072">
    <property type="entry name" value="Response_reg"/>
    <property type="match status" value="1"/>
</dbReference>